<keyword evidence="1" id="KW-0472">Membrane</keyword>
<dbReference type="Proteomes" id="UP000430368">
    <property type="component" value="Chromosome"/>
</dbReference>
<keyword evidence="1" id="KW-0812">Transmembrane</keyword>
<evidence type="ECO:0000256" key="1">
    <source>
        <dbReference type="SAM" id="Phobius"/>
    </source>
</evidence>
<dbReference type="PANTHER" id="PTHR35891">
    <property type="entry name" value="THIOL:DISULFIDE INTERCHANGE PROTEIN DSBA"/>
    <property type="match status" value="1"/>
</dbReference>
<dbReference type="Gene3D" id="3.40.30.10">
    <property type="entry name" value="Glutaredoxin"/>
    <property type="match status" value="1"/>
</dbReference>
<name>A0ABX6GPJ5_9GAMM</name>
<evidence type="ECO:0000313" key="3">
    <source>
        <dbReference type="EMBL" id="QHA88211.1"/>
    </source>
</evidence>
<evidence type="ECO:0000313" key="4">
    <source>
        <dbReference type="Proteomes" id="UP000430368"/>
    </source>
</evidence>
<feature type="transmembrane region" description="Helical" evidence="1">
    <location>
        <begin position="7"/>
        <end position="29"/>
    </location>
</feature>
<protein>
    <submittedName>
        <fullName evidence="3">Thiol:disulfide interchange protein</fullName>
    </submittedName>
</protein>
<dbReference type="SUPFAM" id="SSF52833">
    <property type="entry name" value="Thioredoxin-like"/>
    <property type="match status" value="1"/>
</dbReference>
<dbReference type="InterPro" id="IPR036249">
    <property type="entry name" value="Thioredoxin-like_sf"/>
</dbReference>
<dbReference type="EMBL" id="CP041764">
    <property type="protein sequence ID" value="QHA88211.1"/>
    <property type="molecule type" value="Genomic_DNA"/>
</dbReference>
<reference evidence="3 4" key="1">
    <citation type="submission" date="2019-07" db="EMBL/GenBank/DDBJ databases">
        <title>Serratia dokdonensis sp. nov., an elicitor of systemic resistance in Nicotiana Tabacum.</title>
        <authorList>
            <person name="Son J.-S."/>
            <person name="Hwang Y.-J."/>
            <person name="Lee S.-Y."/>
            <person name="Ghim S.-Y."/>
        </authorList>
    </citation>
    <scope>NUCLEOTIDE SEQUENCE [LARGE SCALE GENOMIC DNA]</scope>
    <source>
        <strain evidence="3 4">KUDC3025</strain>
    </source>
</reference>
<gene>
    <name evidence="3" type="ORF">FO014_15275</name>
</gene>
<sequence length="225" mass="25154">MFKKPLPLIAYTLFIVVISSLITTAYIHYFVVGANSGDDGAPALTSISDERIKKSPIKEENAIVEIFSYGCHYCAINEKNVKELEAQLPPGSKLVRLHIGNPQNSGLSAYAPLFATLSVMGLEDKYRESAYRAIIKERLDLSDPAQLGQWLQDNGIDRTDYRSVSQSQDVKELMAYMTAVSEYYQVNATPSFIVNKKWLAQQDSDFSTFSKKLLSLLKDDSPLEP</sequence>
<accession>A0ABX6GPJ5</accession>
<dbReference type="InterPro" id="IPR050824">
    <property type="entry name" value="Thiol_disulfide_DsbA"/>
</dbReference>
<keyword evidence="1" id="KW-1133">Transmembrane helix</keyword>
<evidence type="ECO:0000259" key="2">
    <source>
        <dbReference type="Pfam" id="PF01323"/>
    </source>
</evidence>
<dbReference type="Pfam" id="PF01323">
    <property type="entry name" value="DSBA"/>
    <property type="match status" value="1"/>
</dbReference>
<dbReference type="RefSeq" id="WP_160030127.1">
    <property type="nucleotide sequence ID" value="NZ_JALLMA010000012.1"/>
</dbReference>
<feature type="domain" description="DSBA-like thioredoxin" evidence="2">
    <location>
        <begin position="86"/>
        <end position="200"/>
    </location>
</feature>
<proteinExistence type="predicted"/>
<dbReference type="PANTHER" id="PTHR35891:SF3">
    <property type="entry name" value="THIOL:DISULFIDE INTERCHANGE PROTEIN DSBL"/>
    <property type="match status" value="1"/>
</dbReference>
<dbReference type="InterPro" id="IPR001853">
    <property type="entry name" value="DSBA-like_thioredoxin_dom"/>
</dbReference>
<organism evidence="3 4">
    <name type="scientific">Serratia rhizosphaerae</name>
    <dbReference type="NCBI Taxonomy" id="2597702"/>
    <lineage>
        <taxon>Bacteria</taxon>
        <taxon>Pseudomonadati</taxon>
        <taxon>Pseudomonadota</taxon>
        <taxon>Gammaproteobacteria</taxon>
        <taxon>Enterobacterales</taxon>
        <taxon>Yersiniaceae</taxon>
        <taxon>Serratia</taxon>
    </lineage>
</organism>
<keyword evidence="4" id="KW-1185">Reference proteome</keyword>